<feature type="non-terminal residue" evidence="2">
    <location>
        <position position="52"/>
    </location>
</feature>
<dbReference type="AlphaFoldDB" id="A0A9W8HV78"/>
<accession>A0A9W8HV78</accession>
<protein>
    <submittedName>
        <fullName evidence="2">Uncharacterized protein</fullName>
    </submittedName>
</protein>
<dbReference type="Proteomes" id="UP001140094">
    <property type="component" value="Unassembled WGS sequence"/>
</dbReference>
<proteinExistence type="predicted"/>
<evidence type="ECO:0000313" key="3">
    <source>
        <dbReference type="Proteomes" id="UP001140094"/>
    </source>
</evidence>
<feature type="non-terminal residue" evidence="2">
    <location>
        <position position="1"/>
    </location>
</feature>
<sequence>RVKRRPRWCLATCTGSRCASARPTSWRSCGRSLRKTRSGSRGCDRRASSGRS</sequence>
<comment type="caution">
    <text evidence="2">The sequence shown here is derived from an EMBL/GenBank/DDBJ whole genome shotgun (WGS) entry which is preliminary data.</text>
</comment>
<dbReference type="OrthoDB" id="10454850at2759"/>
<feature type="region of interest" description="Disordered" evidence="1">
    <location>
        <begin position="30"/>
        <end position="52"/>
    </location>
</feature>
<feature type="compositionally biased region" description="Basic and acidic residues" evidence="1">
    <location>
        <begin position="42"/>
        <end position="52"/>
    </location>
</feature>
<evidence type="ECO:0000256" key="1">
    <source>
        <dbReference type="SAM" id="MobiDB-lite"/>
    </source>
</evidence>
<gene>
    <name evidence="2" type="ORF">H4R20_006770</name>
</gene>
<evidence type="ECO:0000313" key="2">
    <source>
        <dbReference type="EMBL" id="KAJ2792229.1"/>
    </source>
</evidence>
<dbReference type="EMBL" id="JANBUO010003187">
    <property type="protein sequence ID" value="KAJ2792229.1"/>
    <property type="molecule type" value="Genomic_DNA"/>
</dbReference>
<organism evidence="2 3">
    <name type="scientific">Coemansia guatemalensis</name>
    <dbReference type="NCBI Taxonomy" id="2761395"/>
    <lineage>
        <taxon>Eukaryota</taxon>
        <taxon>Fungi</taxon>
        <taxon>Fungi incertae sedis</taxon>
        <taxon>Zoopagomycota</taxon>
        <taxon>Kickxellomycotina</taxon>
        <taxon>Kickxellomycetes</taxon>
        <taxon>Kickxellales</taxon>
        <taxon>Kickxellaceae</taxon>
        <taxon>Coemansia</taxon>
    </lineage>
</organism>
<name>A0A9W8HV78_9FUNG</name>
<reference evidence="2" key="1">
    <citation type="submission" date="2022-07" db="EMBL/GenBank/DDBJ databases">
        <title>Phylogenomic reconstructions and comparative analyses of Kickxellomycotina fungi.</title>
        <authorList>
            <person name="Reynolds N.K."/>
            <person name="Stajich J.E."/>
            <person name="Barry K."/>
            <person name="Grigoriev I.V."/>
            <person name="Crous P."/>
            <person name="Smith M.E."/>
        </authorList>
    </citation>
    <scope>NUCLEOTIDE SEQUENCE</scope>
    <source>
        <strain evidence="2">NRRL 1565</strain>
    </source>
</reference>
<keyword evidence="3" id="KW-1185">Reference proteome</keyword>